<dbReference type="Gene3D" id="3.20.110.20">
    <property type="match status" value="1"/>
</dbReference>
<dbReference type="InterPro" id="IPR028995">
    <property type="entry name" value="Glyco_hydro_57/38_cen_sf"/>
</dbReference>
<organism evidence="3">
    <name type="scientific">marine sediment metagenome</name>
    <dbReference type="NCBI Taxonomy" id="412755"/>
    <lineage>
        <taxon>unclassified sequences</taxon>
        <taxon>metagenomes</taxon>
        <taxon>ecological metagenomes</taxon>
    </lineage>
</organism>
<dbReference type="InterPro" id="IPR015179">
    <property type="entry name" value="A-amylase/a-glucTrfase_C"/>
</dbReference>
<dbReference type="SUPFAM" id="SSF74650">
    <property type="entry name" value="Galactose mutarotase-like"/>
    <property type="match status" value="1"/>
</dbReference>
<dbReference type="GO" id="GO:0005975">
    <property type="term" value="P:carbohydrate metabolic process"/>
    <property type="evidence" value="ECO:0007669"/>
    <property type="project" value="InterPro"/>
</dbReference>
<dbReference type="AlphaFoldDB" id="X1E2H0"/>
<comment type="caution">
    <text evidence="3">The sequence shown here is derived from an EMBL/GenBank/DDBJ whole genome shotgun (WGS) entry which is preliminary data.</text>
</comment>
<evidence type="ECO:0000259" key="2">
    <source>
        <dbReference type="Pfam" id="PF09095"/>
    </source>
</evidence>
<reference evidence="3" key="1">
    <citation type="journal article" date="2014" name="Front. Microbiol.">
        <title>High frequency of phylogenetically diverse reductive dehalogenase-homologous genes in deep subseafloor sedimentary metagenomes.</title>
        <authorList>
            <person name="Kawai M."/>
            <person name="Futagami T."/>
            <person name="Toyoda A."/>
            <person name="Takaki Y."/>
            <person name="Nishi S."/>
            <person name="Hori S."/>
            <person name="Arai W."/>
            <person name="Tsubouchi T."/>
            <person name="Morono Y."/>
            <person name="Uchiyama I."/>
            <person name="Ito T."/>
            <person name="Fujiyama A."/>
            <person name="Inagaki F."/>
            <person name="Takami H."/>
        </authorList>
    </citation>
    <scope>NUCLEOTIDE SEQUENCE</scope>
    <source>
        <strain evidence="3">Expedition CK06-06</strain>
    </source>
</reference>
<sequence length="283" mass="33274">QCNDSYWHGLFGGVYLQFLRFAVYAHLINAENIIDSLNSEFYSIANKYISITPIDFNKDSKMDVIIESDILNLYINPSDGGTIFELDYKPKSYNLLNTLTRWPEAYHDSNEIDKDEVMVDRYKKSMLRMRFFQNDISLKQLETDQYYEFGTFTDGEFKVIRNEKDGKSAILELEHFGTVKDPESDERYPCRILKIIEVEENQIVITIKGNFQKISGEEKVLKRILEKLYLGVDLPFFFNGDPNKFEWESNQVLFLKGKKSPLLKPFEYSGHHFKAYDESYKLN</sequence>
<dbReference type="Gene3D" id="2.70.98.10">
    <property type="match status" value="1"/>
</dbReference>
<gene>
    <name evidence="3" type="ORF">S03H2_07884</name>
</gene>
<feature type="non-terminal residue" evidence="3">
    <location>
        <position position="283"/>
    </location>
</feature>
<dbReference type="EMBL" id="BARU01003725">
    <property type="protein sequence ID" value="GAH26742.1"/>
    <property type="molecule type" value="Genomic_DNA"/>
</dbReference>
<proteinExistence type="predicted"/>
<dbReference type="Pfam" id="PF09095">
    <property type="entry name" value="AmyA-gluTrfs_C"/>
    <property type="match status" value="2"/>
</dbReference>
<dbReference type="InterPro" id="IPR011013">
    <property type="entry name" value="Gal_mutarotase_sf_dom"/>
</dbReference>
<dbReference type="InterPro" id="IPR014718">
    <property type="entry name" value="GH-type_carb-bd"/>
</dbReference>
<dbReference type="GO" id="GO:0003824">
    <property type="term" value="F:catalytic activity"/>
    <property type="evidence" value="ECO:0007669"/>
    <property type="project" value="InterPro"/>
</dbReference>
<dbReference type="InterPro" id="IPR015178">
    <property type="entry name" value="A-amylase/a-glucTrfase_central"/>
</dbReference>
<dbReference type="GO" id="GO:0030246">
    <property type="term" value="F:carbohydrate binding"/>
    <property type="evidence" value="ECO:0007669"/>
    <property type="project" value="InterPro"/>
</dbReference>
<evidence type="ECO:0000259" key="1">
    <source>
        <dbReference type="Pfam" id="PF09094"/>
    </source>
</evidence>
<accession>X1E2H0</accession>
<dbReference type="Pfam" id="PF09094">
    <property type="entry name" value="AmyA-A_glucT_m"/>
    <property type="match status" value="1"/>
</dbReference>
<evidence type="ECO:0000313" key="3">
    <source>
        <dbReference type="EMBL" id="GAH26742.1"/>
    </source>
</evidence>
<protein>
    <submittedName>
        <fullName evidence="3">Uncharacterized protein</fullName>
    </submittedName>
</protein>
<dbReference type="SUPFAM" id="SSF88688">
    <property type="entry name" value="Families 57/38 glycoside transferase middle domain"/>
    <property type="match status" value="1"/>
</dbReference>
<feature type="domain" description="Alpha-amylase/4-alpha-glucanotransferase central" evidence="1">
    <location>
        <begin position="1"/>
        <end position="33"/>
    </location>
</feature>
<feature type="domain" description="Alpha-amylase/4-alpha-glucanotransferase C-terminal" evidence="2">
    <location>
        <begin position="111"/>
        <end position="208"/>
    </location>
</feature>
<name>X1E2H0_9ZZZZ</name>
<feature type="non-terminal residue" evidence="3">
    <location>
        <position position="1"/>
    </location>
</feature>
<feature type="domain" description="Alpha-amylase/4-alpha-glucanotransferase C-terminal" evidence="2">
    <location>
        <begin position="55"/>
        <end position="108"/>
    </location>
</feature>